<dbReference type="EMBL" id="QGGU01000005">
    <property type="protein sequence ID" value="PWK51707.1"/>
    <property type="molecule type" value="Genomic_DNA"/>
</dbReference>
<sequence>MVINPSPIALPVQNANLTTESARNDVRLQERIPETKATSESVNLKPSNEDSSSTARAETRNGEALTERAVQDRSEQQSGRDGSGREQPGQESSGQKQSAGDKQQNPQQQAQERQEIQQLQTTDREVRAHEAAHTNVGGQYAGAASFSFERGPDGKRYAVSGEVPIDLSRVNGDPAATIDKMKQVRQAALAPVDPSTQDVQIATKAAAIEAEARAELQAMRREQASGDSSGANTESDKPGRPNQNDSPSADVDPRAQFELRLKGLGVIDSPDQGTLLSVSA</sequence>
<dbReference type="AlphaFoldDB" id="A0A316GB25"/>
<feature type="compositionally biased region" description="Basic and acidic residues" evidence="1">
    <location>
        <begin position="57"/>
        <end position="75"/>
    </location>
</feature>
<dbReference type="Proteomes" id="UP000245790">
    <property type="component" value="Unassembled WGS sequence"/>
</dbReference>
<evidence type="ECO:0000313" key="3">
    <source>
        <dbReference type="Proteomes" id="UP000245790"/>
    </source>
</evidence>
<accession>A0A316GB25</accession>
<feature type="compositionally biased region" description="Polar residues" evidence="1">
    <location>
        <begin position="89"/>
        <end position="102"/>
    </location>
</feature>
<dbReference type="InterPro" id="IPR021973">
    <property type="entry name" value="SprA-related"/>
</dbReference>
<feature type="compositionally biased region" description="Low complexity" evidence="1">
    <location>
        <begin position="103"/>
        <end position="120"/>
    </location>
</feature>
<reference evidence="2 3" key="1">
    <citation type="submission" date="2018-05" db="EMBL/GenBank/DDBJ databases">
        <title>Genomic Encyclopedia of Type Strains, Phase IV (KMG-IV): sequencing the most valuable type-strain genomes for metagenomic binning, comparative biology and taxonomic classification.</title>
        <authorList>
            <person name="Goeker M."/>
        </authorList>
    </citation>
    <scope>NUCLEOTIDE SEQUENCE [LARGE SCALE GENOMIC DNA]</scope>
    <source>
        <strain evidence="2 3">DSM 25350</strain>
    </source>
</reference>
<feature type="compositionally biased region" description="Basic and acidic residues" evidence="1">
    <location>
        <begin position="122"/>
        <end position="132"/>
    </location>
</feature>
<comment type="caution">
    <text evidence="2">The sequence shown here is derived from an EMBL/GenBank/DDBJ whole genome shotgun (WGS) entry which is preliminary data.</text>
</comment>
<organism evidence="2 3">
    <name type="scientific">Pleionea mediterranea</name>
    <dbReference type="NCBI Taxonomy" id="523701"/>
    <lineage>
        <taxon>Bacteria</taxon>
        <taxon>Pseudomonadati</taxon>
        <taxon>Pseudomonadota</taxon>
        <taxon>Gammaproteobacteria</taxon>
        <taxon>Oceanospirillales</taxon>
        <taxon>Pleioneaceae</taxon>
        <taxon>Pleionea</taxon>
    </lineage>
</organism>
<feature type="compositionally biased region" description="Basic and acidic residues" evidence="1">
    <location>
        <begin position="22"/>
        <end position="34"/>
    </location>
</feature>
<dbReference type="RefSeq" id="WP_109763104.1">
    <property type="nucleotide sequence ID" value="NZ_QGGU01000005.1"/>
</dbReference>
<feature type="compositionally biased region" description="Basic and acidic residues" evidence="1">
    <location>
        <begin position="214"/>
        <end position="224"/>
    </location>
</feature>
<feature type="region of interest" description="Disordered" evidence="1">
    <location>
        <begin position="214"/>
        <end position="257"/>
    </location>
</feature>
<proteinExistence type="predicted"/>
<feature type="compositionally biased region" description="Polar residues" evidence="1">
    <location>
        <begin position="36"/>
        <end position="56"/>
    </location>
</feature>
<evidence type="ECO:0000256" key="1">
    <source>
        <dbReference type="SAM" id="MobiDB-lite"/>
    </source>
</evidence>
<dbReference type="Pfam" id="PF12118">
    <property type="entry name" value="SprA-related"/>
    <property type="match status" value="1"/>
</dbReference>
<dbReference type="OrthoDB" id="9812722at2"/>
<feature type="region of interest" description="Disordered" evidence="1">
    <location>
        <begin position="14"/>
        <end position="160"/>
    </location>
</feature>
<keyword evidence="3" id="KW-1185">Reference proteome</keyword>
<name>A0A316GB25_9GAMM</name>
<evidence type="ECO:0000313" key="2">
    <source>
        <dbReference type="EMBL" id="PWK51707.1"/>
    </source>
</evidence>
<protein>
    <submittedName>
        <fullName evidence="2">SprA family protein</fullName>
    </submittedName>
</protein>
<gene>
    <name evidence="2" type="ORF">C8D97_10522</name>
</gene>